<sequence length="308" mass="33973">MTNQTTTAELPAWEALYEPGNVSTYLIGYANDQDAATGMAEAWMRSQAEVTGRLEWVDDTQMATGRYDRWFELIECHGDGVDTGTSIVVRRRVADDPAPAAVSAAVAPPTTTTHGLSVQHADALWDAVAIPGPRTATYPEQHERVCRAVREILDELTPARADAVLAVLPEPADRAAIYAEVAERLATDAEQGDKDGLTRIYRRSAAKQVREWADRLRRMADETATEHRPAVSRWRVETLDNLANEWAPGTGWPVRALAVERFDAMNAQAPRWKDGTPVTRRLVRETTTYTVEAEHQPAAGARQDGAES</sequence>
<dbReference type="RefSeq" id="WP_343998342.1">
    <property type="nucleotide sequence ID" value="NZ_BAAAGU010000009.1"/>
</dbReference>
<protein>
    <submittedName>
        <fullName evidence="1">Uncharacterized protein</fullName>
    </submittedName>
</protein>
<name>A0ABP3SGB1_9ACTN</name>
<organism evidence="1 2">
    <name type="scientific">Streptomyces thermocarboxydovorans</name>
    <dbReference type="NCBI Taxonomy" id="59298"/>
    <lineage>
        <taxon>Bacteria</taxon>
        <taxon>Bacillati</taxon>
        <taxon>Actinomycetota</taxon>
        <taxon>Actinomycetes</taxon>
        <taxon>Kitasatosporales</taxon>
        <taxon>Streptomycetaceae</taxon>
        <taxon>Streptomyces</taxon>
    </lineage>
</organism>
<dbReference type="EMBL" id="BAAAGU010000009">
    <property type="protein sequence ID" value="GAA0637497.1"/>
    <property type="molecule type" value="Genomic_DNA"/>
</dbReference>
<evidence type="ECO:0000313" key="2">
    <source>
        <dbReference type="Proteomes" id="UP001500724"/>
    </source>
</evidence>
<dbReference type="Proteomes" id="UP001500724">
    <property type="component" value="Unassembled WGS sequence"/>
</dbReference>
<evidence type="ECO:0000313" key="1">
    <source>
        <dbReference type="EMBL" id="GAA0637497.1"/>
    </source>
</evidence>
<accession>A0ABP3SGB1</accession>
<reference evidence="2" key="1">
    <citation type="journal article" date="2019" name="Int. J. Syst. Evol. Microbiol.">
        <title>The Global Catalogue of Microorganisms (GCM) 10K type strain sequencing project: providing services to taxonomists for standard genome sequencing and annotation.</title>
        <authorList>
            <consortium name="The Broad Institute Genomics Platform"/>
            <consortium name="The Broad Institute Genome Sequencing Center for Infectious Disease"/>
            <person name="Wu L."/>
            <person name="Ma J."/>
        </authorList>
    </citation>
    <scope>NUCLEOTIDE SEQUENCE [LARGE SCALE GENOMIC DNA]</scope>
    <source>
        <strain evidence="2">JCM 10367</strain>
    </source>
</reference>
<comment type="caution">
    <text evidence="1">The sequence shown here is derived from an EMBL/GenBank/DDBJ whole genome shotgun (WGS) entry which is preliminary data.</text>
</comment>
<gene>
    <name evidence="1" type="ORF">GCM10009535_12370</name>
</gene>
<keyword evidence="2" id="KW-1185">Reference proteome</keyword>
<proteinExistence type="predicted"/>